<feature type="transmembrane region" description="Helical" evidence="1">
    <location>
        <begin position="112"/>
        <end position="136"/>
    </location>
</feature>
<feature type="transmembrane region" description="Helical" evidence="1">
    <location>
        <begin position="79"/>
        <end position="100"/>
    </location>
</feature>
<evidence type="ECO:0000256" key="1">
    <source>
        <dbReference type="SAM" id="Phobius"/>
    </source>
</evidence>
<accession>A0A433Q331</accession>
<keyword evidence="1" id="KW-1133">Transmembrane helix</keyword>
<keyword evidence="3" id="KW-1185">Reference proteome</keyword>
<reference evidence="2 3" key="1">
    <citation type="journal article" date="2018" name="New Phytol.">
        <title>Phylogenomics of Endogonaceae and evolution of mycorrhizas within Mucoromycota.</title>
        <authorList>
            <person name="Chang Y."/>
            <person name="Desiro A."/>
            <person name="Na H."/>
            <person name="Sandor L."/>
            <person name="Lipzen A."/>
            <person name="Clum A."/>
            <person name="Barry K."/>
            <person name="Grigoriev I.V."/>
            <person name="Martin F.M."/>
            <person name="Stajich J.E."/>
            <person name="Smith M.E."/>
            <person name="Bonito G."/>
            <person name="Spatafora J.W."/>
        </authorList>
    </citation>
    <scope>NUCLEOTIDE SEQUENCE [LARGE SCALE GENOMIC DNA]</scope>
    <source>
        <strain evidence="2 3">AD002</strain>
    </source>
</reference>
<keyword evidence="1" id="KW-0812">Transmembrane</keyword>
<dbReference type="EMBL" id="RBNJ01016859">
    <property type="protein sequence ID" value="RUS24200.1"/>
    <property type="molecule type" value="Genomic_DNA"/>
</dbReference>
<dbReference type="Proteomes" id="UP000274822">
    <property type="component" value="Unassembled WGS sequence"/>
</dbReference>
<proteinExistence type="predicted"/>
<feature type="transmembrane region" description="Helical" evidence="1">
    <location>
        <begin position="281"/>
        <end position="304"/>
    </location>
</feature>
<feature type="transmembrane region" description="Helical" evidence="1">
    <location>
        <begin position="227"/>
        <end position="247"/>
    </location>
</feature>
<keyword evidence="1" id="KW-0472">Membrane</keyword>
<feature type="transmembrane region" description="Helical" evidence="1">
    <location>
        <begin position="310"/>
        <end position="335"/>
    </location>
</feature>
<evidence type="ECO:0000313" key="3">
    <source>
        <dbReference type="Proteomes" id="UP000274822"/>
    </source>
</evidence>
<feature type="transmembrane region" description="Helical" evidence="1">
    <location>
        <begin position="156"/>
        <end position="176"/>
    </location>
</feature>
<gene>
    <name evidence="2" type="ORF">BC938DRAFT_473956</name>
</gene>
<comment type="caution">
    <text evidence="2">The sequence shown here is derived from an EMBL/GenBank/DDBJ whole genome shotgun (WGS) entry which is preliminary data.</text>
</comment>
<organism evidence="2 3">
    <name type="scientific">Jimgerdemannia flammicorona</name>
    <dbReference type="NCBI Taxonomy" id="994334"/>
    <lineage>
        <taxon>Eukaryota</taxon>
        <taxon>Fungi</taxon>
        <taxon>Fungi incertae sedis</taxon>
        <taxon>Mucoromycota</taxon>
        <taxon>Mucoromycotina</taxon>
        <taxon>Endogonomycetes</taxon>
        <taxon>Endogonales</taxon>
        <taxon>Endogonaceae</taxon>
        <taxon>Jimgerdemannia</taxon>
    </lineage>
</organism>
<dbReference type="AlphaFoldDB" id="A0A433Q331"/>
<protein>
    <submittedName>
        <fullName evidence="2">Uncharacterized protein</fullName>
    </submittedName>
</protein>
<name>A0A433Q331_9FUNG</name>
<evidence type="ECO:0000313" key="2">
    <source>
        <dbReference type="EMBL" id="RUS24200.1"/>
    </source>
</evidence>
<feature type="transmembrane region" description="Helical" evidence="1">
    <location>
        <begin position="7"/>
        <end position="25"/>
    </location>
</feature>
<sequence>MALPPKFLASLPMIPFALLTLLHLLTSLHPWLEPTETACKNPDLAAEQGLRNYYIGVGPIDEFLCWIVPFFQNTLKLPAGFAVHAYVLTLANAFMGIASVEGARVSLSKTIISWVAFFGVFGQLIGISIVVPLFWIPIYAYKTSNPSALNNSVSPARALAIPLSLFLGVVIIQYNIFYPISFRAQQNIIGIFMLAPAIPTLVSYVLTPLVALVTPASLSESRAAVRATHTTMALGNFAIHLYLVAYLREHGAGWAAFRDIIDVPSVLVPSSRIFTDPKEQANVLCSHFLLVDLVALTIAMVYWIGLESGVVPALATLAASFVVSPGVAVSAYAAWREGTVKSVQKKKQ</sequence>
<feature type="transmembrane region" description="Helical" evidence="1">
    <location>
        <begin position="188"/>
        <end position="207"/>
    </location>
</feature>